<keyword evidence="8" id="KW-1185">Reference proteome</keyword>
<evidence type="ECO:0000259" key="5">
    <source>
        <dbReference type="Pfam" id="PF14679"/>
    </source>
</evidence>
<dbReference type="SUPFAM" id="SSF48371">
    <property type="entry name" value="ARM repeat"/>
    <property type="match status" value="1"/>
</dbReference>
<evidence type="ECO:0008006" key="9">
    <source>
        <dbReference type="Google" id="ProtNLM"/>
    </source>
</evidence>
<evidence type="ECO:0000259" key="6">
    <source>
        <dbReference type="Pfam" id="PF14680"/>
    </source>
</evidence>
<feature type="compositionally biased region" description="Acidic residues" evidence="1">
    <location>
        <begin position="1266"/>
        <end position="1280"/>
    </location>
</feature>
<dbReference type="Pfam" id="PF14679">
    <property type="entry name" value="FANCI_HD1"/>
    <property type="match status" value="1"/>
</dbReference>
<dbReference type="GO" id="GO:0070182">
    <property type="term" value="F:DNA polymerase binding"/>
    <property type="evidence" value="ECO:0007669"/>
    <property type="project" value="TreeGrafter"/>
</dbReference>
<dbReference type="InterPro" id="IPR029308">
    <property type="entry name" value="FANCI_S1"/>
</dbReference>
<dbReference type="InterPro" id="IPR029312">
    <property type="entry name" value="FANCI_HD2"/>
</dbReference>
<dbReference type="Pfam" id="PF14678">
    <property type="entry name" value="FANCI_S4"/>
    <property type="match status" value="1"/>
</dbReference>
<evidence type="ECO:0000256" key="1">
    <source>
        <dbReference type="SAM" id="MobiDB-lite"/>
    </source>
</evidence>
<evidence type="ECO:0000313" key="8">
    <source>
        <dbReference type="Proteomes" id="UP000823388"/>
    </source>
</evidence>
<organism evidence="7 8">
    <name type="scientific">Panicum virgatum</name>
    <name type="common">Blackwell switchgrass</name>
    <dbReference type="NCBI Taxonomy" id="38727"/>
    <lineage>
        <taxon>Eukaryota</taxon>
        <taxon>Viridiplantae</taxon>
        <taxon>Streptophyta</taxon>
        <taxon>Embryophyta</taxon>
        <taxon>Tracheophyta</taxon>
        <taxon>Spermatophyta</taxon>
        <taxon>Magnoliopsida</taxon>
        <taxon>Liliopsida</taxon>
        <taxon>Poales</taxon>
        <taxon>Poaceae</taxon>
        <taxon>PACMAD clade</taxon>
        <taxon>Panicoideae</taxon>
        <taxon>Panicodae</taxon>
        <taxon>Paniceae</taxon>
        <taxon>Panicinae</taxon>
        <taxon>Panicum</taxon>
        <taxon>Panicum sect. Hiantes</taxon>
    </lineage>
</organism>
<reference evidence="7" key="1">
    <citation type="submission" date="2020-05" db="EMBL/GenBank/DDBJ databases">
        <title>WGS assembly of Panicum virgatum.</title>
        <authorList>
            <person name="Lovell J.T."/>
            <person name="Jenkins J."/>
            <person name="Shu S."/>
            <person name="Juenger T.E."/>
            <person name="Schmutz J."/>
        </authorList>
    </citation>
    <scope>NUCLEOTIDE SEQUENCE</scope>
    <source>
        <strain evidence="7">AP13</strain>
    </source>
</reference>
<dbReference type="Pfam" id="PF14676">
    <property type="entry name" value="FANCI_S2"/>
    <property type="match status" value="1"/>
</dbReference>
<evidence type="ECO:0000259" key="2">
    <source>
        <dbReference type="Pfam" id="PF14675"/>
    </source>
</evidence>
<dbReference type="InterPro" id="IPR026171">
    <property type="entry name" value="FANCI"/>
</dbReference>
<dbReference type="InterPro" id="IPR029310">
    <property type="entry name" value="FANCI_HD1"/>
</dbReference>
<dbReference type="Proteomes" id="UP000823388">
    <property type="component" value="Chromosome 9K"/>
</dbReference>
<comment type="caution">
    <text evidence="7">The sequence shown here is derived from an EMBL/GenBank/DDBJ whole genome shotgun (WGS) entry which is preliminary data.</text>
</comment>
<accession>A0A8T0NU28</accession>
<dbReference type="EMBL" id="CM029053">
    <property type="protein sequence ID" value="KAG2552055.1"/>
    <property type="molecule type" value="Genomic_DNA"/>
</dbReference>
<dbReference type="OrthoDB" id="195089at2759"/>
<evidence type="ECO:0000259" key="3">
    <source>
        <dbReference type="Pfam" id="PF14676"/>
    </source>
</evidence>
<dbReference type="InterPro" id="IPR016024">
    <property type="entry name" value="ARM-type_fold"/>
</dbReference>
<feature type="domain" description="FANCI helical" evidence="5">
    <location>
        <begin position="194"/>
        <end position="273"/>
    </location>
</feature>
<proteinExistence type="predicted"/>
<feature type="region of interest" description="Disordered" evidence="1">
    <location>
        <begin position="1231"/>
        <end position="1339"/>
    </location>
</feature>
<protein>
    <recommendedName>
        <fullName evidence="9">Fanconi anemia group I protein</fullName>
    </recommendedName>
</protein>
<sequence length="1339" mass="148078">MAATTAPASQPSSQQPPPPTAEAVLRQASRDPSAAAAHLPELPPDALADILSSLSAASLADHLALLPLSPSPSAASAALAALLSAPTWPSATLLAVASLLRDLPPAYRSRVPAFLGKILSLLPGADAQDLPAIAYQLLLLASKPLHPRAVLAGLLRFFGGRRGARVRAPPSIARQVEGTVLLNFAFVVKQDPVLTREVLAAVKADAAGALSGFAVAVLLSVARVRRFNEGAVGVLRDAAAVSRRDYRMSRRCKWLPDCMEEELARGTQCVEKGLLKAVDESIAGREHVLPSIVQVGFLLLEVLDGDRTEEAGLGEGAMGTEEIGITMLSSLFEIHEMARTEIIEQCKFRILSAKPQQSAPVLRLLGCLIRGHPFPILEYIAHLKELLDYFSFMNDKISTGLISCILPLTKFSRDLKDYIILVVRKAMFKKEDMVRIAATNAIVELIIAESRRNEANSFEDSSSQPSSSQQPETRLEFGRGLFQELSGLLRRCLSQQTSVKEVLYEGLIRIATSDPAIAGNVLDFLWPHFLNYYTEDGECPLKISLCFKLENAKLCLVEPLDSLLSCISRILQIQQNSKCERPHDAYKCFGFAASQDIEAGRTSSSDLFVKALSSIQKYLRISLTEYQRGQSQDTGSLASPSEMAHCHSLAMLGIIEVFVDFAASKLEKASDESKEMIEKEILGLVDAHSGFERKTSNCREKIARKRGNAGDAIDKHTNEPKENSNASLQKLHEKRGKFVDSSLYELSVMCVKQCNADSYNNCSQRPSQTKSSQSSYLVSFVLKAFLELFKSLATKDSGNFRIKLYENLKKLMQPIMQLIWRLLLDSNQENGGTKRNMTQGKKNTECKKDQLYLALACLKELLKPSVSDQSSDIIEVIISSAPPNIEDMLQASELDKNDTTMVEDRSIKNVHVLLSILKMLYARVLSQSLLRESEVVTELILDISRKLHLEQRHLLGNWATDLCRKKTMQSPSMAREVVKLAIHLTAAPDDMILVCEIAAELKKLMTSEKDNSRDSSDTFHIVNCKTKSSLAAVCLQMVELSLTELDWGLGKLKAMLILGYSSANIDEDQPADERTQRLALEEALYSRSTLVVHALSSFAHMSLKDTQSDHFLKLTAKFYKLLTRMSKSQIAPKGYTQSIPSLKFQKLAEVTSRMLTSPLYDFVSSVQENQETPRKVNLAKIRRESKCIPDLIYQIEDYEKYLIQLSKLTKVNLLRHAKRSVARDFWIEDKSGEQQQEEDHTAANAVPSDDEPDEDAGGSNSPGEPYADENASESEHDEDAGGLKAPVEANADENTRSSIPCGSPTQESESDEEEEMLAQRKRAKTKQIVQDSDEEVEDE</sequence>
<feature type="compositionally biased region" description="Polar residues" evidence="1">
    <location>
        <begin position="1296"/>
        <end position="1306"/>
    </location>
</feature>
<gene>
    <name evidence="7" type="ORF">PVAP13_9KG206300</name>
</gene>
<dbReference type="Pfam" id="PF14680">
    <property type="entry name" value="FANCI_HD2"/>
    <property type="match status" value="1"/>
</dbReference>
<feature type="domain" description="FANCI solenoid 2" evidence="3">
    <location>
        <begin position="288"/>
        <end position="443"/>
    </location>
</feature>
<feature type="domain" description="FANCI helical" evidence="6">
    <location>
        <begin position="460"/>
        <end position="695"/>
    </location>
</feature>
<name>A0A8T0NU28_PANVG</name>
<feature type="domain" description="FANCI solenoid 1" evidence="2">
    <location>
        <begin position="85"/>
        <end position="160"/>
    </location>
</feature>
<feature type="compositionally biased region" description="Low complexity" evidence="1">
    <location>
        <begin position="1"/>
        <end position="13"/>
    </location>
</feature>
<dbReference type="PANTHER" id="PTHR21818">
    <property type="entry name" value="BC025462 PROTEIN"/>
    <property type="match status" value="1"/>
</dbReference>
<feature type="compositionally biased region" description="Basic and acidic residues" evidence="1">
    <location>
        <begin position="1231"/>
        <end position="1241"/>
    </location>
</feature>
<evidence type="ECO:0000313" key="7">
    <source>
        <dbReference type="EMBL" id="KAG2552055.1"/>
    </source>
</evidence>
<dbReference type="PANTHER" id="PTHR21818:SF0">
    <property type="entry name" value="FANCONI ANEMIA GROUP I PROTEIN"/>
    <property type="match status" value="1"/>
</dbReference>
<dbReference type="InterPro" id="IPR029314">
    <property type="entry name" value="FANCI_S4"/>
</dbReference>
<dbReference type="GO" id="GO:0006281">
    <property type="term" value="P:DNA repair"/>
    <property type="evidence" value="ECO:0007669"/>
    <property type="project" value="InterPro"/>
</dbReference>
<evidence type="ECO:0000259" key="4">
    <source>
        <dbReference type="Pfam" id="PF14678"/>
    </source>
</evidence>
<feature type="domain" description="FANCI solenoid 4" evidence="4">
    <location>
        <begin position="994"/>
        <end position="1230"/>
    </location>
</feature>
<feature type="region of interest" description="Disordered" evidence="1">
    <location>
        <begin position="706"/>
        <end position="726"/>
    </location>
</feature>
<dbReference type="InterPro" id="IPR029315">
    <property type="entry name" value="FANCI_S2"/>
</dbReference>
<feature type="region of interest" description="Disordered" evidence="1">
    <location>
        <begin position="1"/>
        <end position="35"/>
    </location>
</feature>
<feature type="compositionally biased region" description="Basic and acidic residues" evidence="1">
    <location>
        <begin position="712"/>
        <end position="722"/>
    </location>
</feature>
<dbReference type="Pfam" id="PF14675">
    <property type="entry name" value="FANCI_S1"/>
    <property type="match status" value="1"/>
</dbReference>